<evidence type="ECO:0008006" key="3">
    <source>
        <dbReference type="Google" id="ProtNLM"/>
    </source>
</evidence>
<dbReference type="SUPFAM" id="SSF53756">
    <property type="entry name" value="UDP-Glycosyltransferase/glycogen phosphorylase"/>
    <property type="match status" value="1"/>
</dbReference>
<evidence type="ECO:0000313" key="1">
    <source>
        <dbReference type="EMBL" id="TCL36067.1"/>
    </source>
</evidence>
<protein>
    <recommendedName>
        <fullName evidence="3">Glycosyltransferase involved in cell wall biosynthesis</fullName>
    </recommendedName>
</protein>
<dbReference type="Proteomes" id="UP000295063">
    <property type="component" value="Unassembled WGS sequence"/>
</dbReference>
<name>A0A4R1PV98_9FIRM</name>
<dbReference type="AlphaFoldDB" id="A0A4R1PV98"/>
<reference evidence="1 2" key="1">
    <citation type="submission" date="2019-03" db="EMBL/GenBank/DDBJ databases">
        <title>Genomic Encyclopedia of Type Strains, Phase IV (KMG-IV): sequencing the most valuable type-strain genomes for metagenomic binning, comparative biology and taxonomic classification.</title>
        <authorList>
            <person name="Goeker M."/>
        </authorList>
    </citation>
    <scope>NUCLEOTIDE SEQUENCE [LARGE SCALE GENOMIC DNA]</scope>
    <source>
        <strain evidence="1 2">DSM 15969</strain>
    </source>
</reference>
<comment type="caution">
    <text evidence="1">The sequence shown here is derived from an EMBL/GenBank/DDBJ whole genome shotgun (WGS) entry which is preliminary data.</text>
</comment>
<dbReference type="Gene3D" id="3.40.50.2000">
    <property type="entry name" value="Glycogen Phosphorylase B"/>
    <property type="match status" value="2"/>
</dbReference>
<evidence type="ECO:0000313" key="2">
    <source>
        <dbReference type="Proteomes" id="UP000295063"/>
    </source>
</evidence>
<gene>
    <name evidence="1" type="ORF">EV210_10916</name>
</gene>
<dbReference type="RefSeq" id="WP_132081642.1">
    <property type="nucleotide sequence ID" value="NZ_SLUI01000009.1"/>
</dbReference>
<dbReference type="EMBL" id="SLUI01000009">
    <property type="protein sequence ID" value="TCL36067.1"/>
    <property type="molecule type" value="Genomic_DNA"/>
</dbReference>
<proteinExistence type="predicted"/>
<sequence>MKKIMYLQHVPWSWIKQRPHFLAEALSDDFEVDVYYKKGYINKVDNHTNKVKLMEFFSLPFSRYQTILKINNWLMSKHLSRKIKKYDIIWICDPRTYTFIAQYITENQVLVFDCMDDLAEFPSVKNDPNIYMQQEKKLLDRCNYVLVSSNFLGDILQSRHGHVYKEKISVINNAISTEKIMEFNKILPMEKNDIRADKRKIITYIGTISSWFDFSIILKSLEIEENIVYYLYGPKDITIPNHERIIYKGILEHGQVFSAMEQSDMLVMPFQLTKLVLSVDPVKLYEYIFSNKPIAAIRYGETEKFKDYVYLYTDTEQYLDIINRLVKNTLFPPKATAEIQSFLLNNTWNHRMKEIVSLLKMEE</sequence>
<dbReference type="OrthoDB" id="9816564at2"/>
<keyword evidence="2" id="KW-1185">Reference proteome</keyword>
<accession>A0A4R1PV98</accession>
<organism evidence="1 2">
    <name type="scientific">Anaerospora hongkongensis</name>
    <dbReference type="NCBI Taxonomy" id="244830"/>
    <lineage>
        <taxon>Bacteria</taxon>
        <taxon>Bacillati</taxon>
        <taxon>Bacillota</taxon>
        <taxon>Negativicutes</taxon>
        <taxon>Selenomonadales</taxon>
        <taxon>Sporomusaceae</taxon>
        <taxon>Anaerospora</taxon>
    </lineage>
</organism>